<evidence type="ECO:0000313" key="3">
    <source>
        <dbReference type="Proteomes" id="UP000184749"/>
    </source>
</evidence>
<organism evidence="2 3">
    <name type="scientific">Rhizobium gallicum</name>
    <dbReference type="NCBI Taxonomy" id="56730"/>
    <lineage>
        <taxon>Bacteria</taxon>
        <taxon>Pseudomonadati</taxon>
        <taxon>Pseudomonadota</taxon>
        <taxon>Alphaproteobacteria</taxon>
        <taxon>Hyphomicrobiales</taxon>
        <taxon>Rhizobiaceae</taxon>
        <taxon>Rhizobium/Agrobacterium group</taxon>
        <taxon>Rhizobium</taxon>
    </lineage>
</organism>
<keyword evidence="2" id="KW-0614">Plasmid</keyword>
<dbReference type="EMBL" id="CP017105">
    <property type="protein sequence ID" value="APO72718.1"/>
    <property type="molecule type" value="Genomic_DNA"/>
</dbReference>
<evidence type="ECO:0000256" key="1">
    <source>
        <dbReference type="SAM" id="MobiDB-lite"/>
    </source>
</evidence>
<dbReference type="InterPro" id="IPR029058">
    <property type="entry name" value="AB_hydrolase_fold"/>
</dbReference>
<dbReference type="AlphaFoldDB" id="A0A1L5NXX4"/>
<dbReference type="Gene3D" id="3.40.50.1820">
    <property type="entry name" value="alpha/beta hydrolase"/>
    <property type="match status" value="1"/>
</dbReference>
<protein>
    <submittedName>
        <fullName evidence="2">Hydrolase-like protein</fullName>
    </submittedName>
</protein>
<proteinExistence type="predicted"/>
<geneLocation type="plasmid" evidence="3">
    <name>prgalie4872d</name>
</geneLocation>
<dbReference type="SUPFAM" id="SSF53474">
    <property type="entry name" value="alpha/beta-Hydrolases"/>
    <property type="match status" value="1"/>
</dbReference>
<name>A0A1L5NXX4_9HYPH</name>
<feature type="region of interest" description="Disordered" evidence="1">
    <location>
        <begin position="112"/>
        <end position="135"/>
    </location>
</feature>
<dbReference type="Proteomes" id="UP000184749">
    <property type="component" value="Plasmid pRgalIE4872d"/>
</dbReference>
<sequence>MNNLIDLAKHIPTPEAILTVAYTPIRLPMVDRQPLELRLTAPATGGNLPIVLLSHGFGPSNYIPSKDGYAPTNPVLGGKGFRGDPADACEFARWWLAFRFTRRAVLLARARRGDKGDSQPVTRSRTPGALRCGPDGSFAHRRGRPFLRRAHRRLLLGAQLNGEDFSDLRISAGILLAAPGRRGKDMTEENAARFPLFDVDLSTLTTRSLVVCGDSDDPHFTTRGPEWHGDAFHDALGAKALLMLHGVGHGLGGIAGLDAKETETEAPDALEATKRLTLAWLQTVLRADEGAWPSACPALEGKGAACGCHAKAALNLVKLMGGQVALANRPLVAYQTNGLIAARVLSKRPSASALRMKSTPSIRVSRGVGVCWKGATT</sequence>
<evidence type="ECO:0000313" key="2">
    <source>
        <dbReference type="EMBL" id="APO72718.1"/>
    </source>
</evidence>
<reference evidence="2 3" key="1">
    <citation type="submission" date="2016-09" db="EMBL/GenBank/DDBJ databases">
        <title>The complete genome sequences of Rhizobium gallicum, symbiovars gallicum and phaseoli, symbionts associated to common bean (Phaseolus vulgaris).</title>
        <authorList>
            <person name="Bustos P."/>
            <person name="Santamaria R.I."/>
            <person name="Perez-Carrascal O.M."/>
            <person name="Juarez S."/>
            <person name="Lozano L."/>
            <person name="Martinez-Flores I."/>
            <person name="Martinez-Romero E."/>
            <person name="Cevallos M."/>
            <person name="Romero D."/>
            <person name="Davila G."/>
            <person name="Gonzalez V."/>
        </authorList>
    </citation>
    <scope>NUCLEOTIDE SEQUENCE [LARGE SCALE GENOMIC DNA]</scope>
    <source>
        <strain evidence="2 3">IE4872</strain>
        <plasmid evidence="3">prgalie4872d</plasmid>
    </source>
</reference>
<keyword evidence="2" id="KW-0378">Hydrolase</keyword>
<gene>
    <name evidence="2" type="ORF">IE4872_PD02207</name>
</gene>
<dbReference type="GO" id="GO:0016787">
    <property type="term" value="F:hydrolase activity"/>
    <property type="evidence" value="ECO:0007669"/>
    <property type="project" value="UniProtKB-KW"/>
</dbReference>
<accession>A0A1L5NXX4</accession>